<name>A0A0J6WX46_9FIRM</name>
<proteinExistence type="predicted"/>
<dbReference type="InParanoid" id="A0A0J6WX46"/>
<dbReference type="EMBL" id="LEKT01000023">
    <property type="protein sequence ID" value="KMO86422.1"/>
    <property type="molecule type" value="Genomic_DNA"/>
</dbReference>
<dbReference type="PATRIC" id="fig|1122219.3.peg.1310"/>
<evidence type="ECO:0000313" key="1">
    <source>
        <dbReference type="EMBL" id="KMO86422.1"/>
    </source>
</evidence>
<reference evidence="1 2" key="1">
    <citation type="submission" date="2015-06" db="EMBL/GenBank/DDBJ databases">
        <title>Draft genome sequence of beer spoilage bacterium Megasphaera cerevisiae type strain 20462.</title>
        <authorList>
            <person name="Kutumbaka K."/>
            <person name="Pasmowitz J."/>
            <person name="Mategko J."/>
            <person name="Reyes D."/>
            <person name="Friedrich A."/>
            <person name="Han S."/>
            <person name="Martens-Habbena W."/>
            <person name="Neal-McKinney J."/>
            <person name="Janagama H.K."/>
            <person name="Nadala C."/>
            <person name="Samadpour M."/>
        </authorList>
    </citation>
    <scope>NUCLEOTIDE SEQUENCE [LARGE SCALE GENOMIC DNA]</scope>
    <source>
        <strain evidence="1 2">DSM 20462</strain>
    </source>
</reference>
<organism evidence="1 2">
    <name type="scientific">Megasphaera cerevisiae DSM 20462</name>
    <dbReference type="NCBI Taxonomy" id="1122219"/>
    <lineage>
        <taxon>Bacteria</taxon>
        <taxon>Bacillati</taxon>
        <taxon>Bacillota</taxon>
        <taxon>Negativicutes</taxon>
        <taxon>Veillonellales</taxon>
        <taxon>Veillonellaceae</taxon>
        <taxon>Megasphaera</taxon>
    </lineage>
</organism>
<dbReference type="Proteomes" id="UP000036503">
    <property type="component" value="Unassembled WGS sequence"/>
</dbReference>
<evidence type="ECO:0000313" key="2">
    <source>
        <dbReference type="Proteomes" id="UP000036503"/>
    </source>
</evidence>
<protein>
    <submittedName>
        <fullName evidence="1">Uncharacterized protein</fullName>
    </submittedName>
</protein>
<sequence length="197" mass="21385">MQLQITYEDMATPYLKQLVANNPKWIASALKSAAWKSQKVIKSGIQSGAPGGQAYAPMMPDKMRRALDIALGNTGKTRYPPMGRLQRAVGYDSSRANQGSVTVGWLSHSAVYLGSKQQEGFSTEVTDKLRRAFAAAGIKLSADKNQLHTASRPTFPPVLPDVSAVAAQAMQDKLLSYIMGNTQRSAASSGRTYKVYR</sequence>
<keyword evidence="2" id="KW-1185">Reference proteome</keyword>
<accession>A0A0J6WX46</accession>
<dbReference type="RefSeq" id="WP_048514336.1">
    <property type="nucleotide sequence ID" value="NZ_FUXD01000012.1"/>
</dbReference>
<dbReference type="AlphaFoldDB" id="A0A0J6WX46"/>
<comment type="caution">
    <text evidence="1">The sequence shown here is derived from an EMBL/GenBank/DDBJ whole genome shotgun (WGS) entry which is preliminary data.</text>
</comment>
<gene>
    <name evidence="1" type="ORF">AB840_08115</name>
</gene>
<dbReference type="OrthoDB" id="1679803at2"/>